<comment type="caution">
    <text evidence="4">The sequence shown here is derived from an EMBL/GenBank/DDBJ whole genome shotgun (WGS) entry which is preliminary data.</text>
</comment>
<gene>
    <name evidence="4" type="ORF">TM35_000291140</name>
</gene>
<dbReference type="EMBL" id="NBCO01000029">
    <property type="protein sequence ID" value="ORC86232.1"/>
    <property type="molecule type" value="Genomic_DNA"/>
</dbReference>
<evidence type="ECO:0000256" key="2">
    <source>
        <dbReference type="ARBA" id="ARBA00022737"/>
    </source>
</evidence>
<dbReference type="GeneID" id="39988051"/>
<name>A0A1X0NNC8_9TRYP</name>
<evidence type="ECO:0000256" key="1">
    <source>
        <dbReference type="ARBA" id="ARBA00022441"/>
    </source>
</evidence>
<dbReference type="PANTHER" id="PTHR46093">
    <property type="entry name" value="ACYL-COA-BINDING DOMAIN-CONTAINING PROTEIN 5"/>
    <property type="match status" value="1"/>
</dbReference>
<evidence type="ECO:0000313" key="5">
    <source>
        <dbReference type="Proteomes" id="UP000192257"/>
    </source>
</evidence>
<dbReference type="Pfam" id="PF24681">
    <property type="entry name" value="Kelch_KLHDC2_KLHL20_DRC7"/>
    <property type="match status" value="1"/>
</dbReference>
<sequence length="400" mass="46131">MQCTDSFNSTSSLVYHDNILLLSGILTDRLWWLNLSSFVWYEELCSGEFPPPTRFHATAQCGSRIYVCGGEYPLLEVPQSSMGTLRHDLMDLFALNLIDLRWERLSCAWKPQARSHHTMTAVNDNMLIVFGGKPLRDEVTSYEMRDMMANGFFAVYIFDIASSVWRVFSQPLLPKLWGHTAQMLNNDALVIFGGFETTLEMDEKGEEVPTIAVNNHLWFLNSKTMECYRRGDVVNARVMHKSHICGNNLCVLGGFSVDESTLELVLQRDAMEISLLSFETRPMSFCLKHWPLEHIASVVYNRQLIVMNKTEDIFVLQTDDDENWIRYRCDIRRIRTPPFLITSVLQNQRERREKSGRMNSQEGSMVGQQHWVKEPPPKPSVSPVLWTTFRKLEYPVTGLS</sequence>
<dbReference type="AlphaFoldDB" id="A0A1X0NNC8"/>
<organism evidence="4 5">
    <name type="scientific">Trypanosoma theileri</name>
    <dbReference type="NCBI Taxonomy" id="67003"/>
    <lineage>
        <taxon>Eukaryota</taxon>
        <taxon>Discoba</taxon>
        <taxon>Euglenozoa</taxon>
        <taxon>Kinetoplastea</taxon>
        <taxon>Metakinetoplastina</taxon>
        <taxon>Trypanosomatida</taxon>
        <taxon>Trypanosomatidae</taxon>
        <taxon>Trypanosoma</taxon>
    </lineage>
</organism>
<dbReference type="RefSeq" id="XP_028880298.1">
    <property type="nucleotide sequence ID" value="XM_029028271.1"/>
</dbReference>
<protein>
    <submittedName>
        <fullName evidence="4">Uncharacterized protein</fullName>
    </submittedName>
</protein>
<feature type="region of interest" description="Disordered" evidence="3">
    <location>
        <begin position="348"/>
        <end position="380"/>
    </location>
</feature>
<evidence type="ECO:0000256" key="3">
    <source>
        <dbReference type="SAM" id="MobiDB-lite"/>
    </source>
</evidence>
<dbReference type="InterPro" id="IPR015915">
    <property type="entry name" value="Kelch-typ_b-propeller"/>
</dbReference>
<keyword evidence="1" id="KW-0880">Kelch repeat</keyword>
<dbReference type="SUPFAM" id="SSF117281">
    <property type="entry name" value="Kelch motif"/>
    <property type="match status" value="1"/>
</dbReference>
<dbReference type="Gene3D" id="2.120.10.80">
    <property type="entry name" value="Kelch-type beta propeller"/>
    <property type="match status" value="2"/>
</dbReference>
<dbReference type="VEuPathDB" id="TriTrypDB:TM35_000291140"/>
<dbReference type="OrthoDB" id="10251809at2759"/>
<dbReference type="Proteomes" id="UP000192257">
    <property type="component" value="Unassembled WGS sequence"/>
</dbReference>
<evidence type="ECO:0000313" key="4">
    <source>
        <dbReference type="EMBL" id="ORC86232.1"/>
    </source>
</evidence>
<keyword evidence="2" id="KW-0677">Repeat</keyword>
<reference evidence="4 5" key="1">
    <citation type="submission" date="2017-03" db="EMBL/GenBank/DDBJ databases">
        <title>An alternative strategy for trypanosome survival in the mammalian bloodstream revealed through genome and transcriptome analysis of the ubiquitous bovine parasite Trypanosoma (Megatrypanum) theileri.</title>
        <authorList>
            <person name="Kelly S."/>
            <person name="Ivens A."/>
            <person name="Mott A."/>
            <person name="O'Neill E."/>
            <person name="Emms D."/>
            <person name="Macleod O."/>
            <person name="Voorheis P."/>
            <person name="Matthews J."/>
            <person name="Matthews K."/>
            <person name="Carrington M."/>
        </authorList>
    </citation>
    <scope>NUCLEOTIDE SEQUENCE [LARGE SCALE GENOMIC DNA]</scope>
    <source>
        <strain evidence="4">Edinburgh</strain>
    </source>
</reference>
<accession>A0A1X0NNC8</accession>
<feature type="compositionally biased region" description="Polar residues" evidence="3">
    <location>
        <begin position="357"/>
        <end position="367"/>
    </location>
</feature>
<proteinExistence type="predicted"/>
<dbReference type="PANTHER" id="PTHR46093:SF18">
    <property type="entry name" value="FIBRONECTIN TYPE-III DOMAIN-CONTAINING PROTEIN"/>
    <property type="match status" value="1"/>
</dbReference>
<dbReference type="STRING" id="67003.A0A1X0NNC8"/>
<keyword evidence="5" id="KW-1185">Reference proteome</keyword>